<feature type="compositionally biased region" description="Acidic residues" evidence="6">
    <location>
        <begin position="931"/>
        <end position="953"/>
    </location>
</feature>
<dbReference type="STRING" id="498211.CJA_2517"/>
<organism evidence="8 9">
    <name type="scientific">Cellvibrio japonicus (strain Ueda107)</name>
    <name type="common">Pseudomonas fluorescens subsp. cellulosa</name>
    <dbReference type="NCBI Taxonomy" id="498211"/>
    <lineage>
        <taxon>Bacteria</taxon>
        <taxon>Pseudomonadati</taxon>
        <taxon>Pseudomonadota</taxon>
        <taxon>Gammaproteobacteria</taxon>
        <taxon>Cellvibrionales</taxon>
        <taxon>Cellvibrionaceae</taxon>
        <taxon>Cellvibrio</taxon>
    </lineage>
</organism>
<feature type="domain" description="HYR" evidence="7">
    <location>
        <begin position="739"/>
        <end position="833"/>
    </location>
</feature>
<evidence type="ECO:0000256" key="5">
    <source>
        <dbReference type="ARBA" id="ARBA00022837"/>
    </source>
</evidence>
<comment type="subcellular location">
    <subcellularLocation>
        <location evidence="1">Secreted</location>
    </subcellularLocation>
</comment>
<dbReference type="PANTHER" id="PTHR10199:SF119">
    <property type="entry name" value="RE20510P"/>
    <property type="match status" value="1"/>
</dbReference>
<proteinExistence type="predicted"/>
<keyword evidence="3" id="KW-0732">Signal</keyword>
<evidence type="ECO:0000256" key="3">
    <source>
        <dbReference type="ARBA" id="ARBA00022729"/>
    </source>
</evidence>
<dbReference type="Gene3D" id="4.10.1080.10">
    <property type="entry name" value="TSP type-3 repeat"/>
    <property type="match status" value="1"/>
</dbReference>
<evidence type="ECO:0000256" key="4">
    <source>
        <dbReference type="ARBA" id="ARBA00022737"/>
    </source>
</evidence>
<dbReference type="InterPro" id="IPR003410">
    <property type="entry name" value="HYR_dom"/>
</dbReference>
<evidence type="ECO:0000256" key="6">
    <source>
        <dbReference type="SAM" id="MobiDB-lite"/>
    </source>
</evidence>
<name>B3PL04_CELJU</name>
<dbReference type="GO" id="GO:0005509">
    <property type="term" value="F:calcium ion binding"/>
    <property type="evidence" value="ECO:0007669"/>
    <property type="project" value="InterPro"/>
</dbReference>
<dbReference type="Pfam" id="PF18884">
    <property type="entry name" value="TSP3_bac"/>
    <property type="match status" value="2"/>
</dbReference>
<feature type="compositionally biased region" description="Acidic residues" evidence="6">
    <location>
        <begin position="989"/>
        <end position="1028"/>
    </location>
</feature>
<dbReference type="Gene3D" id="2.60.40.10">
    <property type="entry name" value="Immunoglobulins"/>
    <property type="match status" value="5"/>
</dbReference>
<dbReference type="InterPro" id="IPR028974">
    <property type="entry name" value="TSP_type-3_rpt"/>
</dbReference>
<dbReference type="HOGENOM" id="CLU_235121_0_0_6"/>
<evidence type="ECO:0000256" key="2">
    <source>
        <dbReference type="ARBA" id="ARBA00022525"/>
    </source>
</evidence>
<gene>
    <name evidence="8" type="ordered locus">CJA_2517</name>
</gene>
<dbReference type="PROSITE" id="PS50825">
    <property type="entry name" value="HYR"/>
    <property type="match status" value="1"/>
</dbReference>
<dbReference type="PANTHER" id="PTHR10199">
    <property type="entry name" value="THROMBOSPONDIN"/>
    <property type="match status" value="1"/>
</dbReference>
<keyword evidence="4" id="KW-0677">Repeat</keyword>
<dbReference type="Proteomes" id="UP000001036">
    <property type="component" value="Chromosome"/>
</dbReference>
<sequence length="1934" mass="206445">MLVPILSSASVQPSCDTVFPAALQSHKADGEITFDWNAQLLGNSQTALSVARVNNASWSPLPSCGSGPCNGSGGVTAAAGIAIDSGNSTQDYQVGYQGNATLGSSQQKSFRTINIGTNAQLTFSAISGAYQIKKLSLGYAATLNLAPGIYWIDQLLLASESKIHVVGNGTARLYVKGNVLFPYKAYANMQGSGQPLNAGRLFLYSQGNIELQTDAEVSALAYTHSRFALAQAKFYGATSFHQAYLGSSSKVIYQSLAVGNATLGEFCASNSSSSSSSSSSSVSSSAGANTSANHCRTVFSNGLQTHDPNGQIEFKYNAQLRSGSSTQLNTKAIVPGAGSTKPSCETAQCAATGVLGQKFQNLSFQASNSTTSVTVPWASSQTIGQNAQVNYDLISVSASAHLTLVPQSQAYNIRELSLAYAARADLPAGDYWIENLRLESDSQINVIGSGTVRLFVKNAIFLNWMAGINKNTNDASKLVIYAYNDVRLLSNSQVVGLVYSLGHGRLDYGANITGALSAANIVMETESSVVYRADAVNLADMGPICDEDEVPPDVTPPVLTLNPVPENTAQNVLTISGTVNDPVQAGSGIASVILKLATGEQRTAALNGNHYSVTIPLTLGLNAFVIEARDFANNLASLQASVKRISLPAIEFISPVDNSESTEASVSIKARIFTAWPIEQVSVRLDDQPQDLVTVAEGAYGFESALVSLLPGLNTIVVRAQTPDGEVEKTLRVVYQPLIDITPPQITVDPVSSPLDSTSVTLTGKAIDFGQPISGIATVTASIGTGSFYSAELSGDNFSVSVPLSLGDNIINLTATDHAGNQASVSIPVKRISLAAFSELIPADGTTVQQDSIIFSGVITTAWPIGSVQFYLNNASGSLSPIETGVYGFSVPNLSLQLGGNTLVLRAATPDGTIEQRIHITYEKPDRDGDGVPDDEDAFPDDPTEWSDLDGDGIGDNSDPDRDGDGISNDYESQLGTDPDDPASKPLDSDGDGIPDLLDDDRDGDGYNNDEDAFPDDPSEWSDMDGDGIGDNADPDRDGDGFTNEFEIERGTDPSDANDYPDTIAPLLSIANPDHQQVEVGEYVLEGTASDPVQPHSGIASVTVSNARFPGAVILANLDGESFLATVPLGVGENILTVRVQDLSGNYTDASHRVERIALPRFSHVAPVSGSVIGENKVTVSGNIQTAMPLEQVRFYLNEWQITPSGTEQPDLYQFVLPDVPLQLGSNTFILRAETPYGIDQQTLVLTYNPEDADSISAPDISLIAPLNNAQLRDNSFILKGRVVSHAGVVSVVINGQPAAITASGDNQYYFEKAITFEPEQSQLELLIAATDQLQKESQVTAHYFLDNSSPHIQLLGLSPAPTVNYLIQSPATIQGIVSDTNLASVTINDIPVRLTPTSTANSYAFNLPLQLQPSQETAWTIAAFDLGGNKTVVDYMFVSSAQVAIDALLPVSDAELLGIAGEMSLQVAARVNGLIDTGKVIVSIGDVSVELTRAGTLASGNISVPSQTGNYQIVYQALNENNEMVASASRNFSVRNEADIPLALLGHEPLNAEEHVEPNQPIELSFNKAIDIAKLTVKVYETLHGKTYINNDPAGLDFLDAKGYQLETVHRDRELVPGGLSLLPGGKLVGFYPTRQFGFNATLYVDVSYDGEEVGHFTFKVRKLPTFIIGGVVDQFGQPLAGITLNLPEIDRTVITNGDGGFAFGFQERPGEEIPGGRYKLQINPDFASREFGTLVRTINIQEGHKNEIPLIRLTELNPSAPFQLVSSFEGEASFIADQLRFDFSSTRLLFNKGRTSGSVQYQFLPFDQLGTSVAPGAWPQWMYAAQPRGVTVEGDVGITMTVPTLDGGHDYIPEVIRYVFIMGYNPEREVIEPIGIGEMVNHKVTSIGKITMQSLDFVGYAWVHPDHQERIKAVVDGQLSFQQLLGEIQQQN</sequence>
<feature type="compositionally biased region" description="Basic and acidic residues" evidence="6">
    <location>
        <begin position="921"/>
        <end position="930"/>
    </location>
</feature>
<dbReference type="InterPro" id="IPR059100">
    <property type="entry name" value="TSP3_bac"/>
</dbReference>
<dbReference type="eggNOG" id="COG3343">
    <property type="taxonomic scope" value="Bacteria"/>
</dbReference>
<protein>
    <submittedName>
        <fullName evidence="8">Thrombospondin type 3 repeat family</fullName>
    </submittedName>
</protein>
<dbReference type="InterPro" id="IPR013783">
    <property type="entry name" value="Ig-like_fold"/>
</dbReference>
<keyword evidence="5" id="KW-0106">Calcium</keyword>
<reference evidence="8 9" key="1">
    <citation type="journal article" date="2008" name="J. Bacteriol.">
        <title>Insights into plant cell wall degradation from the genome sequence of the soil bacterium Cellvibrio japonicus.</title>
        <authorList>
            <person name="Deboy R.T."/>
            <person name="Mongodin E.F."/>
            <person name="Fouts D.E."/>
            <person name="Tailford L.E."/>
            <person name="Khouri H."/>
            <person name="Emerson J.B."/>
            <person name="Mohamoud Y."/>
            <person name="Watkins K."/>
            <person name="Henrissat B."/>
            <person name="Gilbert H.J."/>
            <person name="Nelson K.E."/>
        </authorList>
    </citation>
    <scope>NUCLEOTIDE SEQUENCE [LARGE SCALE GENOMIC DNA]</scope>
    <source>
        <strain evidence="8 9">Ueda107</strain>
    </source>
</reference>
<evidence type="ECO:0000313" key="9">
    <source>
        <dbReference type="Proteomes" id="UP000001036"/>
    </source>
</evidence>
<dbReference type="SUPFAM" id="SSF103647">
    <property type="entry name" value="TSP type-3 repeat"/>
    <property type="match status" value="1"/>
</dbReference>
<dbReference type="EMBL" id="CP000934">
    <property type="protein sequence ID" value="ACE83320.1"/>
    <property type="molecule type" value="Genomic_DNA"/>
</dbReference>
<keyword evidence="2" id="KW-0964">Secreted</keyword>
<keyword evidence="9" id="KW-1185">Reference proteome</keyword>
<accession>B3PL04</accession>
<evidence type="ECO:0000259" key="7">
    <source>
        <dbReference type="PROSITE" id="PS50825"/>
    </source>
</evidence>
<feature type="region of interest" description="Disordered" evidence="6">
    <location>
        <begin position="921"/>
        <end position="1063"/>
    </location>
</feature>
<evidence type="ECO:0000256" key="1">
    <source>
        <dbReference type="ARBA" id="ARBA00004613"/>
    </source>
</evidence>
<dbReference type="KEGG" id="cja:CJA_2517"/>
<evidence type="ECO:0000313" key="8">
    <source>
        <dbReference type="EMBL" id="ACE83320.1"/>
    </source>
</evidence>